<keyword evidence="2" id="KW-1185">Reference proteome</keyword>
<sequence length="362" mass="39867">MKKLKRNSILWFAVFCACFLGISCKRDKHPEKMIGPEYKNADPGFFVVNDAFTATPSSKIDFTKGVVSFDSKFSQEVTYFLTLTGTSGASVSFTGKGSDLSKVKWDGGHNGLYFFTANDQVTAELSFLGSNIVLKSNPLTIAKPKSYGVLVGEDFEPFKAGHKKWPSGWYTFTGEAESGKNGAYNGIFQYPTSSIIVDPTDPNSEVINSVKPPSGSKYYFISGTDANNDFYIDGAGGEIALNLATNNPDSVYYNVFVYGRGFVSDKGSLKIQEDDNGSGKVEDHEDELFYDFKITWTGWKLISVKYSDLSFTKDAKFKGNKIREPKKAGKVGFTLLSDPSGATTRYGFDYPVFTYGKPLPQN</sequence>
<evidence type="ECO:0008006" key="3">
    <source>
        <dbReference type="Google" id="ProtNLM"/>
    </source>
</evidence>
<dbReference type="STRING" id="153721.MYP_4243"/>
<dbReference type="EMBL" id="BBLT01000010">
    <property type="protein sequence ID" value="GAL87013.1"/>
    <property type="molecule type" value="Genomic_DNA"/>
</dbReference>
<dbReference type="Proteomes" id="UP000030185">
    <property type="component" value="Unassembled WGS sequence"/>
</dbReference>
<protein>
    <recommendedName>
        <fullName evidence="3">Lipoprotein</fullName>
    </recommendedName>
</protein>
<proteinExistence type="predicted"/>
<accession>A0A098LLJ3</accession>
<evidence type="ECO:0000313" key="1">
    <source>
        <dbReference type="EMBL" id="GAL87013.1"/>
    </source>
</evidence>
<evidence type="ECO:0000313" key="2">
    <source>
        <dbReference type="Proteomes" id="UP000030185"/>
    </source>
</evidence>
<gene>
    <name evidence="1" type="ORF">MYP_4243</name>
</gene>
<dbReference type="OrthoDB" id="931504at2"/>
<comment type="caution">
    <text evidence="1">The sequence shown here is derived from an EMBL/GenBank/DDBJ whole genome shotgun (WGS) entry which is preliminary data.</text>
</comment>
<name>A0A098LLJ3_9BACT</name>
<reference evidence="1 2" key="1">
    <citation type="submission" date="2014-09" db="EMBL/GenBank/DDBJ databases">
        <title>Sporocytophaga myxococcoides PG-01 genome sequencing.</title>
        <authorList>
            <person name="Liu L."/>
            <person name="Gao P.J."/>
            <person name="Chen G.J."/>
            <person name="Wang L.S."/>
        </authorList>
    </citation>
    <scope>NUCLEOTIDE SEQUENCE [LARGE SCALE GENOMIC DNA]</scope>
    <source>
        <strain evidence="1 2">PG-01</strain>
    </source>
</reference>
<organism evidence="1 2">
    <name type="scientific">Sporocytophaga myxococcoides</name>
    <dbReference type="NCBI Taxonomy" id="153721"/>
    <lineage>
        <taxon>Bacteria</taxon>
        <taxon>Pseudomonadati</taxon>
        <taxon>Bacteroidota</taxon>
        <taxon>Cytophagia</taxon>
        <taxon>Cytophagales</taxon>
        <taxon>Cytophagaceae</taxon>
        <taxon>Sporocytophaga</taxon>
    </lineage>
</organism>
<dbReference type="RefSeq" id="WP_045467632.1">
    <property type="nucleotide sequence ID" value="NZ_BBLT01000010.1"/>
</dbReference>
<dbReference type="AlphaFoldDB" id="A0A098LLJ3"/>
<dbReference type="PROSITE" id="PS51257">
    <property type="entry name" value="PROKAR_LIPOPROTEIN"/>
    <property type="match status" value="1"/>
</dbReference>
<dbReference type="eggNOG" id="ENOG5033N0A">
    <property type="taxonomic scope" value="Bacteria"/>
</dbReference>